<dbReference type="Gene3D" id="1.10.10.10">
    <property type="entry name" value="Winged helix-like DNA-binding domain superfamily/Winged helix DNA-binding domain"/>
    <property type="match status" value="1"/>
</dbReference>
<dbReference type="AlphaFoldDB" id="A0A246JJ34"/>
<comment type="subcellular location">
    <subcellularLocation>
        <location evidence="1">Cytoplasm</location>
    </subcellularLocation>
</comment>
<dbReference type="InterPro" id="IPR016032">
    <property type="entry name" value="Sig_transdc_resp-reg_C-effctor"/>
</dbReference>
<organism evidence="13 14">
    <name type="scientific">Roseateles aquatilis</name>
    <dbReference type="NCBI Taxonomy" id="431061"/>
    <lineage>
        <taxon>Bacteria</taxon>
        <taxon>Pseudomonadati</taxon>
        <taxon>Pseudomonadota</taxon>
        <taxon>Betaproteobacteria</taxon>
        <taxon>Burkholderiales</taxon>
        <taxon>Sphaerotilaceae</taxon>
        <taxon>Roseateles</taxon>
    </lineage>
</organism>
<feature type="DNA-binding region" description="OmpR/PhoB-type" evidence="9">
    <location>
        <begin position="177"/>
        <end position="277"/>
    </location>
</feature>
<evidence type="ECO:0000259" key="11">
    <source>
        <dbReference type="PROSITE" id="PS50110"/>
    </source>
</evidence>
<gene>
    <name evidence="13" type="ORF">CDN99_08010</name>
</gene>
<keyword evidence="6 9" id="KW-0238">DNA-binding</keyword>
<dbReference type="SUPFAM" id="SSF46894">
    <property type="entry name" value="C-terminal effector domain of the bipartite response regulators"/>
    <property type="match status" value="1"/>
</dbReference>
<keyword evidence="5" id="KW-0805">Transcription regulation</keyword>
<dbReference type="FunFam" id="1.10.10.10:FF:000099">
    <property type="entry name" value="Two-component system response regulator TorR"/>
    <property type="match status" value="1"/>
</dbReference>
<name>A0A246JJ34_9BURK</name>
<evidence type="ECO:0000256" key="2">
    <source>
        <dbReference type="ARBA" id="ARBA00022490"/>
    </source>
</evidence>
<dbReference type="Gene3D" id="3.40.50.2300">
    <property type="match status" value="1"/>
</dbReference>
<comment type="caution">
    <text evidence="13">The sequence shown here is derived from an EMBL/GenBank/DDBJ whole genome shotgun (WGS) entry which is preliminary data.</text>
</comment>
<dbReference type="InterPro" id="IPR011006">
    <property type="entry name" value="CheY-like_superfamily"/>
</dbReference>
<dbReference type="Pfam" id="PF00072">
    <property type="entry name" value="Response_reg"/>
    <property type="match status" value="1"/>
</dbReference>
<dbReference type="PROSITE" id="PS50110">
    <property type="entry name" value="RESPONSE_REGULATORY"/>
    <property type="match status" value="1"/>
</dbReference>
<reference evidence="13 14" key="1">
    <citation type="journal article" date="2008" name="Int. J. Syst. Evol. Microbiol.">
        <title>Description of Roseateles aquatilis sp. nov. and Roseateles terrae sp. nov., in the class Betaproteobacteria, and emended description of the genus Roseateles.</title>
        <authorList>
            <person name="Gomila M."/>
            <person name="Bowien B."/>
            <person name="Falsen E."/>
            <person name="Moore E.R."/>
            <person name="Lalucat J."/>
        </authorList>
    </citation>
    <scope>NUCLEOTIDE SEQUENCE [LARGE SCALE GENOMIC DNA]</scope>
    <source>
        <strain evidence="13 14">CCUG 48205</strain>
    </source>
</reference>
<evidence type="ECO:0000256" key="5">
    <source>
        <dbReference type="ARBA" id="ARBA00023015"/>
    </source>
</evidence>
<feature type="domain" description="OmpR/PhoB-type" evidence="12">
    <location>
        <begin position="177"/>
        <end position="277"/>
    </location>
</feature>
<evidence type="ECO:0000313" key="14">
    <source>
        <dbReference type="Proteomes" id="UP000197468"/>
    </source>
</evidence>
<dbReference type="OrthoDB" id="165980at2"/>
<evidence type="ECO:0000256" key="3">
    <source>
        <dbReference type="ARBA" id="ARBA00022553"/>
    </source>
</evidence>
<dbReference type="GO" id="GO:0000976">
    <property type="term" value="F:transcription cis-regulatory region binding"/>
    <property type="evidence" value="ECO:0007669"/>
    <property type="project" value="TreeGrafter"/>
</dbReference>
<evidence type="ECO:0000256" key="10">
    <source>
        <dbReference type="SAM" id="MobiDB-lite"/>
    </source>
</evidence>
<evidence type="ECO:0000313" key="13">
    <source>
        <dbReference type="EMBL" id="OWQ92269.1"/>
    </source>
</evidence>
<evidence type="ECO:0000256" key="7">
    <source>
        <dbReference type="ARBA" id="ARBA00023163"/>
    </source>
</evidence>
<dbReference type="CDD" id="cd00383">
    <property type="entry name" value="trans_reg_C"/>
    <property type="match status" value="1"/>
</dbReference>
<dbReference type="SMART" id="SM00448">
    <property type="entry name" value="REC"/>
    <property type="match status" value="1"/>
</dbReference>
<proteinExistence type="predicted"/>
<dbReference type="SUPFAM" id="SSF52172">
    <property type="entry name" value="CheY-like"/>
    <property type="match status" value="1"/>
</dbReference>
<dbReference type="InterPro" id="IPR039420">
    <property type="entry name" value="WalR-like"/>
</dbReference>
<evidence type="ECO:0000256" key="8">
    <source>
        <dbReference type="PROSITE-ProRule" id="PRU00169"/>
    </source>
</evidence>
<dbReference type="InterPro" id="IPR001789">
    <property type="entry name" value="Sig_transdc_resp-reg_receiver"/>
</dbReference>
<dbReference type="Proteomes" id="UP000197468">
    <property type="component" value="Unassembled WGS sequence"/>
</dbReference>
<feature type="domain" description="Response regulatory" evidence="11">
    <location>
        <begin position="23"/>
        <end position="136"/>
    </location>
</feature>
<feature type="modified residue" description="4-aspartylphosphate" evidence="8">
    <location>
        <position position="72"/>
    </location>
</feature>
<evidence type="ECO:0000259" key="12">
    <source>
        <dbReference type="PROSITE" id="PS51755"/>
    </source>
</evidence>
<evidence type="ECO:0000256" key="6">
    <source>
        <dbReference type="ARBA" id="ARBA00023125"/>
    </source>
</evidence>
<dbReference type="SMART" id="SM00862">
    <property type="entry name" value="Trans_reg_C"/>
    <property type="match status" value="1"/>
</dbReference>
<dbReference type="Pfam" id="PF00486">
    <property type="entry name" value="Trans_reg_C"/>
    <property type="match status" value="1"/>
</dbReference>
<keyword evidence="4" id="KW-0902">Two-component regulatory system</keyword>
<sequence length="285" mass="30410">MTLPGSLPPAAPVAALPSPVPSHVAILDDEPDITQLLAGYLASHGFRTTQLHHGRALMELMAADTPDLVLLDLGLPGEDGFVIARQLREHWRCGLVIVTGRGDAVDKIVGLEVGADDYVTKPFDLRELVARVKAVLRRMAPEPGAAIGASPTGAASMSTATSSESPGGIVQDLAAGRERLHFEGWTVDVAARRVTGPDGAEVLLTTGEFELLHVFLLHPGRVLSRDFLLEHTRGRESGPFDRTIDVQVGRLRRKLGAESGEGQWIKSVRGAGYLFAPRVTSTLSA</sequence>
<accession>A0A246JJ34</accession>
<keyword evidence="3 8" id="KW-0597">Phosphoprotein</keyword>
<dbReference type="GO" id="GO:0000156">
    <property type="term" value="F:phosphorelay response regulator activity"/>
    <property type="evidence" value="ECO:0007669"/>
    <property type="project" value="TreeGrafter"/>
</dbReference>
<dbReference type="PANTHER" id="PTHR48111:SF4">
    <property type="entry name" value="DNA-BINDING DUAL TRANSCRIPTIONAL REGULATOR OMPR"/>
    <property type="match status" value="1"/>
</dbReference>
<evidence type="ECO:0000256" key="1">
    <source>
        <dbReference type="ARBA" id="ARBA00004496"/>
    </source>
</evidence>
<feature type="region of interest" description="Disordered" evidence="10">
    <location>
        <begin position="146"/>
        <end position="167"/>
    </location>
</feature>
<feature type="compositionally biased region" description="Low complexity" evidence="10">
    <location>
        <begin position="148"/>
        <end position="167"/>
    </location>
</feature>
<dbReference type="Gene3D" id="6.10.250.690">
    <property type="match status" value="1"/>
</dbReference>
<keyword evidence="2" id="KW-0963">Cytoplasm</keyword>
<dbReference type="EMBL" id="NIOF01000002">
    <property type="protein sequence ID" value="OWQ92269.1"/>
    <property type="molecule type" value="Genomic_DNA"/>
</dbReference>
<dbReference type="InterPro" id="IPR036388">
    <property type="entry name" value="WH-like_DNA-bd_sf"/>
</dbReference>
<dbReference type="GO" id="GO:0005829">
    <property type="term" value="C:cytosol"/>
    <property type="evidence" value="ECO:0007669"/>
    <property type="project" value="TreeGrafter"/>
</dbReference>
<evidence type="ECO:0000256" key="9">
    <source>
        <dbReference type="PROSITE-ProRule" id="PRU01091"/>
    </source>
</evidence>
<keyword evidence="7" id="KW-0804">Transcription</keyword>
<dbReference type="GO" id="GO:0032993">
    <property type="term" value="C:protein-DNA complex"/>
    <property type="evidence" value="ECO:0007669"/>
    <property type="project" value="TreeGrafter"/>
</dbReference>
<dbReference type="InterPro" id="IPR001867">
    <property type="entry name" value="OmpR/PhoB-type_DNA-bd"/>
</dbReference>
<dbReference type="PROSITE" id="PS51755">
    <property type="entry name" value="OMPR_PHOB"/>
    <property type="match status" value="1"/>
</dbReference>
<protein>
    <submittedName>
        <fullName evidence="13">DNA-binding response regulator</fullName>
    </submittedName>
</protein>
<evidence type="ECO:0000256" key="4">
    <source>
        <dbReference type="ARBA" id="ARBA00023012"/>
    </source>
</evidence>
<dbReference type="PANTHER" id="PTHR48111">
    <property type="entry name" value="REGULATOR OF RPOS"/>
    <property type="match status" value="1"/>
</dbReference>
<dbReference type="GO" id="GO:0006355">
    <property type="term" value="P:regulation of DNA-templated transcription"/>
    <property type="evidence" value="ECO:0007669"/>
    <property type="project" value="InterPro"/>
</dbReference>
<keyword evidence="14" id="KW-1185">Reference proteome</keyword>